<name>A0ABW2IG30_9PROT</name>
<accession>A0ABW2IG30</accession>
<keyword evidence="2" id="KW-1185">Reference proteome</keyword>
<dbReference type="RefSeq" id="WP_382164593.1">
    <property type="nucleotide sequence ID" value="NZ_JBHTBR010000002.1"/>
</dbReference>
<protein>
    <submittedName>
        <fullName evidence="1">Glycosyltransferase family 4 protein</fullName>
    </submittedName>
</protein>
<dbReference type="EMBL" id="JBHTBR010000002">
    <property type="protein sequence ID" value="MFC7290035.1"/>
    <property type="molecule type" value="Genomic_DNA"/>
</dbReference>
<evidence type="ECO:0000313" key="1">
    <source>
        <dbReference type="EMBL" id="MFC7290035.1"/>
    </source>
</evidence>
<dbReference type="Gene3D" id="3.40.50.2000">
    <property type="entry name" value="Glycogen Phosphorylase B"/>
    <property type="match status" value="1"/>
</dbReference>
<comment type="caution">
    <text evidence="1">The sequence shown here is derived from an EMBL/GenBank/DDBJ whole genome shotgun (WGS) entry which is preliminary data.</text>
</comment>
<evidence type="ECO:0000313" key="2">
    <source>
        <dbReference type="Proteomes" id="UP001596492"/>
    </source>
</evidence>
<organism evidence="1 2">
    <name type="scientific">Hirschia litorea</name>
    <dbReference type="NCBI Taxonomy" id="1199156"/>
    <lineage>
        <taxon>Bacteria</taxon>
        <taxon>Pseudomonadati</taxon>
        <taxon>Pseudomonadota</taxon>
        <taxon>Alphaproteobacteria</taxon>
        <taxon>Hyphomonadales</taxon>
        <taxon>Hyphomonadaceae</taxon>
        <taxon>Hirschia</taxon>
    </lineage>
</organism>
<dbReference type="Pfam" id="PF13692">
    <property type="entry name" value="Glyco_trans_1_4"/>
    <property type="match status" value="1"/>
</dbReference>
<sequence>MNEQSKRLAVFVTNRRLDDMRSGSAVYLRTCMDAAIQAGYEARIVCIPETAIGNKVWCKVQSEFSDRAEILWPSTFKVGQTYVSTSPSVWGRFIWRLGVAGLSKLKMNLGGLTKVRSSLGVVPSISELQRTAKIVKDLKPEMVVVEYSSLGPLFSLLPDVKSKIVFHHDLFSHRAKTFKESGREPDHFELSFDEELARFKHANGFIYASRNELEAVKKQRPDAIHAWLRPMVTTRRDALKPRDEACAVYVGANHAGNRDALVHFLDEIWPLVLKDVPSARLKVVGDIGHATPSAATTANVDVLGRIPDLADLAGPDAIGIASTRLASGVSIKIAEYLALGMPVVSYPMGVDGFGSALDAAVLRADTPREYADHMIELFKSKEKRAQYAEAAFATAETELSHAGLDSLFVVN</sequence>
<reference evidence="2" key="1">
    <citation type="journal article" date="2019" name="Int. J. Syst. Evol. Microbiol.">
        <title>The Global Catalogue of Microorganisms (GCM) 10K type strain sequencing project: providing services to taxonomists for standard genome sequencing and annotation.</title>
        <authorList>
            <consortium name="The Broad Institute Genomics Platform"/>
            <consortium name="The Broad Institute Genome Sequencing Center for Infectious Disease"/>
            <person name="Wu L."/>
            <person name="Ma J."/>
        </authorList>
    </citation>
    <scope>NUCLEOTIDE SEQUENCE [LARGE SCALE GENOMIC DNA]</scope>
    <source>
        <strain evidence="2">CCUG 51308</strain>
    </source>
</reference>
<dbReference type="SUPFAM" id="SSF53756">
    <property type="entry name" value="UDP-Glycosyltransferase/glycogen phosphorylase"/>
    <property type="match status" value="1"/>
</dbReference>
<dbReference type="Proteomes" id="UP001596492">
    <property type="component" value="Unassembled WGS sequence"/>
</dbReference>
<proteinExistence type="predicted"/>
<gene>
    <name evidence="1" type="ORF">ACFQS8_00240</name>
</gene>